<dbReference type="InterPro" id="IPR046858">
    <property type="entry name" value="ChrB_N"/>
</dbReference>
<evidence type="ECO:0000313" key="3">
    <source>
        <dbReference type="EMBL" id="TCV00374.1"/>
    </source>
</evidence>
<evidence type="ECO:0000259" key="1">
    <source>
        <dbReference type="Pfam" id="PF09828"/>
    </source>
</evidence>
<accession>A0A4R3V9Z8</accession>
<evidence type="ECO:0008006" key="5">
    <source>
        <dbReference type="Google" id="ProtNLM"/>
    </source>
</evidence>
<dbReference type="Pfam" id="PF09828">
    <property type="entry name" value="ChrB_C"/>
    <property type="match status" value="1"/>
</dbReference>
<name>A0A4R3V9Z8_ROSSA</name>
<feature type="domain" description="ChrB C-terminal" evidence="1">
    <location>
        <begin position="204"/>
        <end position="331"/>
    </location>
</feature>
<evidence type="ECO:0000313" key="4">
    <source>
        <dbReference type="Proteomes" id="UP000295110"/>
    </source>
</evidence>
<proteinExistence type="predicted"/>
<dbReference type="Pfam" id="PF20229">
    <property type="entry name" value="ChrB_N"/>
    <property type="match status" value="1"/>
</dbReference>
<evidence type="ECO:0000259" key="2">
    <source>
        <dbReference type="Pfam" id="PF20229"/>
    </source>
</evidence>
<comment type="caution">
    <text evidence="3">The sequence shown here is derived from an EMBL/GenBank/DDBJ whole genome shotgun (WGS) entry which is preliminary data.</text>
</comment>
<sequence>MTRQVVDAGLACAVKEVEIANICSNLYFMKWLLLILSLPTQNATARMRCWRALKGCGAAVLRDGVYLLPAGPGQEALLADVADDLRRNEGTAHLLKTEAPTDDFAALFDRSADFGELLAEIRDARALLTESQATEAMRQARKLRKSLEQLVAIDFFAGESQRQAQQALGDFEERAGRLLSPDEPSAAEQAIARLDAKDYQGRVWATRARPWVDRLACAWLIRRFIDPQARFLWLKSPADCPKKALGFDFDGATFTHVGARVSFETLLASFGLETPALLRLGVLVHGLDVGGVLPPEAAGVERVLAGMREAITDDDQLLLAGAGVFEGLLTAFQSPEEPR</sequence>
<reference evidence="3 4" key="1">
    <citation type="submission" date="2019-03" db="EMBL/GenBank/DDBJ databases">
        <title>Genomic Encyclopedia of Type Strains, Phase IV (KMG-IV): sequencing the most valuable type-strain genomes for metagenomic binning, comparative biology and taxonomic classification.</title>
        <authorList>
            <person name="Goeker M."/>
        </authorList>
    </citation>
    <scope>NUCLEOTIDE SEQUENCE [LARGE SCALE GENOMIC DNA]</scope>
    <source>
        <strain evidence="3 4">DSM 654</strain>
    </source>
</reference>
<dbReference type="InterPro" id="IPR018634">
    <property type="entry name" value="ChrB_C"/>
</dbReference>
<organism evidence="3 4">
    <name type="scientific">Roseateles saccharophilus</name>
    <name type="common">Pseudomonas saccharophila</name>
    <dbReference type="NCBI Taxonomy" id="304"/>
    <lineage>
        <taxon>Bacteria</taxon>
        <taxon>Pseudomonadati</taxon>
        <taxon>Pseudomonadota</taxon>
        <taxon>Betaproteobacteria</taxon>
        <taxon>Burkholderiales</taxon>
        <taxon>Sphaerotilaceae</taxon>
        <taxon>Roseateles</taxon>
    </lineage>
</organism>
<gene>
    <name evidence="3" type="ORF">EV671_1008129</name>
</gene>
<dbReference type="Proteomes" id="UP000295110">
    <property type="component" value="Unassembled WGS sequence"/>
</dbReference>
<feature type="domain" description="ChrB N-terminal" evidence="2">
    <location>
        <begin position="46"/>
        <end position="174"/>
    </location>
</feature>
<protein>
    <recommendedName>
        <fullName evidence="5">Chromate resistance exported protein</fullName>
    </recommendedName>
</protein>
<dbReference type="AlphaFoldDB" id="A0A4R3V9Z8"/>
<keyword evidence="4" id="KW-1185">Reference proteome</keyword>
<dbReference type="EMBL" id="SMBU01000008">
    <property type="protein sequence ID" value="TCV00374.1"/>
    <property type="molecule type" value="Genomic_DNA"/>
</dbReference>